<dbReference type="GO" id="GO:0016740">
    <property type="term" value="F:transferase activity"/>
    <property type="evidence" value="ECO:0007669"/>
    <property type="project" value="UniProtKB-KW"/>
</dbReference>
<dbReference type="GO" id="GO:0002949">
    <property type="term" value="P:tRNA threonylcarbamoyladenosine modification"/>
    <property type="evidence" value="ECO:0007669"/>
    <property type="project" value="InterPro"/>
</dbReference>
<dbReference type="InterPro" id="IPR003442">
    <property type="entry name" value="T6A_TsaE"/>
</dbReference>
<dbReference type="Proteomes" id="UP000177088">
    <property type="component" value="Unassembled WGS sequence"/>
</dbReference>
<dbReference type="PANTHER" id="PTHR33540">
    <property type="entry name" value="TRNA THREONYLCARBAMOYLADENOSINE BIOSYNTHESIS PROTEIN TSAE"/>
    <property type="match status" value="1"/>
</dbReference>
<reference evidence="11 12" key="1">
    <citation type="journal article" date="2016" name="Nat. Commun.">
        <title>Thousands of microbial genomes shed light on interconnected biogeochemical processes in an aquifer system.</title>
        <authorList>
            <person name="Anantharaman K."/>
            <person name="Brown C.T."/>
            <person name="Hug L.A."/>
            <person name="Sharon I."/>
            <person name="Castelle C.J."/>
            <person name="Probst A.J."/>
            <person name="Thomas B.C."/>
            <person name="Singh A."/>
            <person name="Wilkins M.J."/>
            <person name="Karaoz U."/>
            <person name="Brodie E.L."/>
            <person name="Williams K.H."/>
            <person name="Hubbard S.S."/>
            <person name="Banfield J.F."/>
        </authorList>
    </citation>
    <scope>NUCLEOTIDE SEQUENCE [LARGE SCALE GENOMIC DNA]</scope>
</reference>
<dbReference type="EMBL" id="MGEA01000050">
    <property type="protein sequence ID" value="OGL73716.1"/>
    <property type="molecule type" value="Genomic_DNA"/>
</dbReference>
<sequence>MPSKKLKNLAALNAFAKEYATTLKGGEIIGLVGELGAGKTAFVQRLAAALRVPRGVRSPTFVLMNVFSIPPRRGSRLHQLCHIDAYRLKDESELRGLGFEDYAGAPDTVTIVEWVDRVPAAKESPHYRELKFSYVPEGGRKVQF</sequence>
<comment type="similarity">
    <text evidence="2">Belongs to the TsaE family.</text>
</comment>
<comment type="subcellular location">
    <subcellularLocation>
        <location evidence="1">Cytoplasm</location>
    </subcellularLocation>
</comment>
<dbReference type="SUPFAM" id="SSF52540">
    <property type="entry name" value="P-loop containing nucleoside triphosphate hydrolases"/>
    <property type="match status" value="1"/>
</dbReference>
<evidence type="ECO:0000256" key="2">
    <source>
        <dbReference type="ARBA" id="ARBA00007599"/>
    </source>
</evidence>
<keyword evidence="6" id="KW-0479">Metal-binding</keyword>
<gene>
    <name evidence="11" type="ORF">A3C96_02885</name>
</gene>
<evidence type="ECO:0000313" key="12">
    <source>
        <dbReference type="Proteomes" id="UP000177088"/>
    </source>
</evidence>
<keyword evidence="8" id="KW-0067">ATP-binding</keyword>
<dbReference type="GO" id="GO:0005737">
    <property type="term" value="C:cytoplasm"/>
    <property type="evidence" value="ECO:0007669"/>
    <property type="project" value="UniProtKB-SubCell"/>
</dbReference>
<evidence type="ECO:0000256" key="5">
    <source>
        <dbReference type="ARBA" id="ARBA00022694"/>
    </source>
</evidence>
<evidence type="ECO:0000256" key="8">
    <source>
        <dbReference type="ARBA" id="ARBA00022840"/>
    </source>
</evidence>
<protein>
    <recommendedName>
        <fullName evidence="3">tRNA threonylcarbamoyladenosine biosynthesis protein TsaE</fullName>
    </recommendedName>
    <alternativeName>
        <fullName evidence="10">t(6)A37 threonylcarbamoyladenosine biosynthesis protein TsaE</fullName>
    </alternativeName>
</protein>
<evidence type="ECO:0000256" key="3">
    <source>
        <dbReference type="ARBA" id="ARBA00019010"/>
    </source>
</evidence>
<evidence type="ECO:0000256" key="10">
    <source>
        <dbReference type="ARBA" id="ARBA00032441"/>
    </source>
</evidence>
<keyword evidence="11" id="KW-0808">Transferase</keyword>
<keyword evidence="5" id="KW-0819">tRNA processing</keyword>
<dbReference type="Gene3D" id="3.40.50.300">
    <property type="entry name" value="P-loop containing nucleotide triphosphate hydrolases"/>
    <property type="match status" value="1"/>
</dbReference>
<dbReference type="InterPro" id="IPR027417">
    <property type="entry name" value="P-loop_NTPase"/>
</dbReference>
<dbReference type="AlphaFoldDB" id="A0A1F7U611"/>
<evidence type="ECO:0000256" key="7">
    <source>
        <dbReference type="ARBA" id="ARBA00022741"/>
    </source>
</evidence>
<evidence type="ECO:0000256" key="6">
    <source>
        <dbReference type="ARBA" id="ARBA00022723"/>
    </source>
</evidence>
<name>A0A1F7U611_9BACT</name>
<dbReference type="Pfam" id="PF02367">
    <property type="entry name" value="TsaE"/>
    <property type="match status" value="1"/>
</dbReference>
<evidence type="ECO:0000256" key="1">
    <source>
        <dbReference type="ARBA" id="ARBA00004496"/>
    </source>
</evidence>
<comment type="caution">
    <text evidence="11">The sequence shown here is derived from an EMBL/GenBank/DDBJ whole genome shotgun (WGS) entry which is preliminary data.</text>
</comment>
<organism evidence="11 12">
    <name type="scientific">Candidatus Uhrbacteria bacterium RIFCSPHIGHO2_02_FULL_60_10</name>
    <dbReference type="NCBI Taxonomy" id="1802392"/>
    <lineage>
        <taxon>Bacteria</taxon>
        <taxon>Candidatus Uhriibacteriota</taxon>
    </lineage>
</organism>
<keyword evidence="9" id="KW-0460">Magnesium</keyword>
<keyword evidence="4" id="KW-0963">Cytoplasm</keyword>
<dbReference type="GO" id="GO:0005524">
    <property type="term" value="F:ATP binding"/>
    <property type="evidence" value="ECO:0007669"/>
    <property type="project" value="UniProtKB-KW"/>
</dbReference>
<keyword evidence="7" id="KW-0547">Nucleotide-binding</keyword>
<evidence type="ECO:0000313" key="11">
    <source>
        <dbReference type="EMBL" id="OGL73716.1"/>
    </source>
</evidence>
<dbReference type="NCBIfam" id="TIGR00150">
    <property type="entry name" value="T6A_YjeE"/>
    <property type="match status" value="1"/>
</dbReference>
<dbReference type="GO" id="GO:0046872">
    <property type="term" value="F:metal ion binding"/>
    <property type="evidence" value="ECO:0007669"/>
    <property type="project" value="UniProtKB-KW"/>
</dbReference>
<accession>A0A1F7U611</accession>
<dbReference type="PANTHER" id="PTHR33540:SF2">
    <property type="entry name" value="TRNA THREONYLCARBAMOYLADENOSINE BIOSYNTHESIS PROTEIN TSAE"/>
    <property type="match status" value="1"/>
</dbReference>
<evidence type="ECO:0000256" key="4">
    <source>
        <dbReference type="ARBA" id="ARBA00022490"/>
    </source>
</evidence>
<proteinExistence type="inferred from homology"/>
<evidence type="ECO:0000256" key="9">
    <source>
        <dbReference type="ARBA" id="ARBA00022842"/>
    </source>
</evidence>